<dbReference type="InterPro" id="IPR036864">
    <property type="entry name" value="Zn2-C6_fun-type_DNA-bd_sf"/>
</dbReference>
<evidence type="ECO:0000256" key="5">
    <source>
        <dbReference type="ARBA" id="ARBA00023163"/>
    </source>
</evidence>
<dbReference type="InterPro" id="IPR021858">
    <property type="entry name" value="Fun_TF"/>
</dbReference>
<dbReference type="InterPro" id="IPR001138">
    <property type="entry name" value="Zn2Cys6_DnaBD"/>
</dbReference>
<accession>A0A2T2ZYS6</accession>
<keyword evidence="1" id="KW-0479">Metal-binding</keyword>
<sequence>MPRKGSTKSRTGCYTCKARKVKCDEGKPGCLRCASARRPCSYPPPPVGQAAVFYGMDQTEVRALDFFREQVAPVLSMHSNKDFWRDFVCQVAHEQPAVRHSLVCISSLYEGLDDTVPGSMSVSREKVALTQYNKALSLLVAPQADNNIVLFVCLLFVTIEAMRSNKLVALQHCRHGINLWNDLPAGTASWAKNLLRPFFLRLATLPYYFSVEAGDFPEPILTASDLQDEEADWEAKWEGLVLRTVLIIRKGLAYIFQTVRSGPVPESLLEEQRQILDELTVYTQRYRAHRQAASPEAEDYGDTLWREMHCMVGKIWVSCCMTPSELVYDEFDDDFAHVLQLSQLFLDYSHEAVSGPKPKFIFEMGFMPLLYFVARACRRLDLRLTALQHMLQLSHEREALFQTKFMYSAVLRCVELEHNIALDPAWPEYPNAAAVPRPPGDIRI</sequence>
<reference evidence="8 9" key="1">
    <citation type="journal article" date="2018" name="Mycol. Prog.">
        <title>Coniella lustricola, a new species from submerged detritus.</title>
        <authorList>
            <person name="Raudabaugh D.B."/>
            <person name="Iturriaga T."/>
            <person name="Carver A."/>
            <person name="Mondo S."/>
            <person name="Pangilinan J."/>
            <person name="Lipzen A."/>
            <person name="He G."/>
            <person name="Amirebrahimi M."/>
            <person name="Grigoriev I.V."/>
            <person name="Miller A.N."/>
        </authorList>
    </citation>
    <scope>NUCLEOTIDE SEQUENCE [LARGE SCALE GENOMIC DNA]</scope>
    <source>
        <strain evidence="8 9">B22-T-1</strain>
    </source>
</reference>
<evidence type="ECO:0000256" key="3">
    <source>
        <dbReference type="ARBA" id="ARBA00023015"/>
    </source>
</evidence>
<evidence type="ECO:0000256" key="1">
    <source>
        <dbReference type="ARBA" id="ARBA00022723"/>
    </source>
</evidence>
<keyword evidence="9" id="KW-1185">Reference proteome</keyword>
<dbReference type="GO" id="GO:0008270">
    <property type="term" value="F:zinc ion binding"/>
    <property type="evidence" value="ECO:0007669"/>
    <property type="project" value="InterPro"/>
</dbReference>
<evidence type="ECO:0000259" key="7">
    <source>
        <dbReference type="PROSITE" id="PS50048"/>
    </source>
</evidence>
<evidence type="ECO:0000313" key="9">
    <source>
        <dbReference type="Proteomes" id="UP000241462"/>
    </source>
</evidence>
<dbReference type="Pfam" id="PF11951">
    <property type="entry name" value="Fungal_trans_2"/>
    <property type="match status" value="1"/>
</dbReference>
<keyword evidence="5" id="KW-0804">Transcription</keyword>
<keyword evidence="4" id="KW-0238">DNA-binding</keyword>
<dbReference type="PROSITE" id="PS00463">
    <property type="entry name" value="ZN2_CY6_FUNGAL_1"/>
    <property type="match status" value="1"/>
</dbReference>
<dbReference type="PANTHER" id="PTHR36206:SF16">
    <property type="entry name" value="TRANSCRIPTION FACTOR DOMAIN-CONTAINING PROTEIN-RELATED"/>
    <property type="match status" value="1"/>
</dbReference>
<keyword evidence="6" id="KW-0539">Nucleus</keyword>
<dbReference type="STRING" id="2025994.A0A2T2ZYS6"/>
<dbReference type="GO" id="GO:0000981">
    <property type="term" value="F:DNA-binding transcription factor activity, RNA polymerase II-specific"/>
    <property type="evidence" value="ECO:0007669"/>
    <property type="project" value="InterPro"/>
</dbReference>
<dbReference type="CDD" id="cd00067">
    <property type="entry name" value="GAL4"/>
    <property type="match status" value="1"/>
</dbReference>
<dbReference type="Pfam" id="PF00172">
    <property type="entry name" value="Zn_clus"/>
    <property type="match status" value="1"/>
</dbReference>
<dbReference type="InterPro" id="IPR052360">
    <property type="entry name" value="Transcr_Regulatory_Proteins"/>
</dbReference>
<dbReference type="OrthoDB" id="2593732at2759"/>
<dbReference type="SUPFAM" id="SSF57701">
    <property type="entry name" value="Zn2/Cys6 DNA-binding domain"/>
    <property type="match status" value="1"/>
</dbReference>
<dbReference type="Gene3D" id="4.10.240.10">
    <property type="entry name" value="Zn(2)-C6 fungal-type DNA-binding domain"/>
    <property type="match status" value="1"/>
</dbReference>
<evidence type="ECO:0000313" key="8">
    <source>
        <dbReference type="EMBL" id="PSR79739.1"/>
    </source>
</evidence>
<keyword evidence="3" id="KW-0805">Transcription regulation</keyword>
<dbReference type="EMBL" id="KZ678556">
    <property type="protein sequence ID" value="PSR79739.1"/>
    <property type="molecule type" value="Genomic_DNA"/>
</dbReference>
<evidence type="ECO:0000256" key="4">
    <source>
        <dbReference type="ARBA" id="ARBA00023125"/>
    </source>
</evidence>
<dbReference type="PANTHER" id="PTHR36206">
    <property type="entry name" value="ASPERCRYPTIN BIOSYNTHESIS CLUSTER-SPECIFIC TRANSCRIPTION REGULATOR ATNN-RELATED"/>
    <property type="match status" value="1"/>
</dbReference>
<dbReference type="PROSITE" id="PS50048">
    <property type="entry name" value="ZN2_CY6_FUNGAL_2"/>
    <property type="match status" value="1"/>
</dbReference>
<dbReference type="GO" id="GO:0003677">
    <property type="term" value="F:DNA binding"/>
    <property type="evidence" value="ECO:0007669"/>
    <property type="project" value="UniProtKB-KW"/>
</dbReference>
<protein>
    <recommendedName>
        <fullName evidence="7">Zn(2)-C6 fungal-type domain-containing protein</fullName>
    </recommendedName>
</protein>
<evidence type="ECO:0000256" key="2">
    <source>
        <dbReference type="ARBA" id="ARBA00022833"/>
    </source>
</evidence>
<dbReference type="Proteomes" id="UP000241462">
    <property type="component" value="Unassembled WGS sequence"/>
</dbReference>
<name>A0A2T2ZYS6_9PEZI</name>
<dbReference type="SMART" id="SM00066">
    <property type="entry name" value="GAL4"/>
    <property type="match status" value="1"/>
</dbReference>
<organism evidence="8 9">
    <name type="scientific">Coniella lustricola</name>
    <dbReference type="NCBI Taxonomy" id="2025994"/>
    <lineage>
        <taxon>Eukaryota</taxon>
        <taxon>Fungi</taxon>
        <taxon>Dikarya</taxon>
        <taxon>Ascomycota</taxon>
        <taxon>Pezizomycotina</taxon>
        <taxon>Sordariomycetes</taxon>
        <taxon>Sordariomycetidae</taxon>
        <taxon>Diaporthales</taxon>
        <taxon>Schizoparmaceae</taxon>
        <taxon>Coniella</taxon>
    </lineage>
</organism>
<dbReference type="InParanoid" id="A0A2T2ZYS6"/>
<feature type="non-terminal residue" evidence="8">
    <location>
        <position position="444"/>
    </location>
</feature>
<keyword evidence="2" id="KW-0862">Zinc</keyword>
<feature type="domain" description="Zn(2)-C6 fungal-type" evidence="7">
    <location>
        <begin position="12"/>
        <end position="42"/>
    </location>
</feature>
<proteinExistence type="predicted"/>
<gene>
    <name evidence="8" type="ORF">BD289DRAFT_348690</name>
</gene>
<evidence type="ECO:0000256" key="6">
    <source>
        <dbReference type="ARBA" id="ARBA00023242"/>
    </source>
</evidence>
<dbReference type="AlphaFoldDB" id="A0A2T2ZYS6"/>